<organism evidence="1 2">
    <name type="scientific">Batillaria attramentaria</name>
    <dbReference type="NCBI Taxonomy" id="370345"/>
    <lineage>
        <taxon>Eukaryota</taxon>
        <taxon>Metazoa</taxon>
        <taxon>Spiralia</taxon>
        <taxon>Lophotrochozoa</taxon>
        <taxon>Mollusca</taxon>
        <taxon>Gastropoda</taxon>
        <taxon>Caenogastropoda</taxon>
        <taxon>Sorbeoconcha</taxon>
        <taxon>Cerithioidea</taxon>
        <taxon>Batillariidae</taxon>
        <taxon>Batillaria</taxon>
    </lineage>
</organism>
<accession>A0ABD0KCX5</accession>
<dbReference type="EMBL" id="JACVVK020000201">
    <property type="protein sequence ID" value="KAK7485003.1"/>
    <property type="molecule type" value="Genomic_DNA"/>
</dbReference>
<dbReference type="AlphaFoldDB" id="A0ABD0KCX5"/>
<sequence length="52" mass="5331">FFSIKQGLATVCGTALFTCITANRACCTVSPLRQHTSKDAASASTCPVHSGA</sequence>
<reference evidence="1 2" key="1">
    <citation type="journal article" date="2023" name="Sci. Data">
        <title>Genome assembly of the Korean intertidal mud-creeper Batillaria attramentaria.</title>
        <authorList>
            <person name="Patra A.K."/>
            <person name="Ho P.T."/>
            <person name="Jun S."/>
            <person name="Lee S.J."/>
            <person name="Kim Y."/>
            <person name="Won Y.J."/>
        </authorList>
    </citation>
    <scope>NUCLEOTIDE SEQUENCE [LARGE SCALE GENOMIC DNA]</scope>
    <source>
        <strain evidence="1">Wonlab-2016</strain>
    </source>
</reference>
<keyword evidence="2" id="KW-1185">Reference proteome</keyword>
<feature type="non-terminal residue" evidence="1">
    <location>
        <position position="52"/>
    </location>
</feature>
<name>A0ABD0KCX5_9CAEN</name>
<evidence type="ECO:0000313" key="1">
    <source>
        <dbReference type="EMBL" id="KAK7485003.1"/>
    </source>
</evidence>
<gene>
    <name evidence="1" type="ORF">BaRGS_00023781</name>
</gene>
<feature type="non-terminal residue" evidence="1">
    <location>
        <position position="1"/>
    </location>
</feature>
<evidence type="ECO:0000313" key="2">
    <source>
        <dbReference type="Proteomes" id="UP001519460"/>
    </source>
</evidence>
<dbReference type="Proteomes" id="UP001519460">
    <property type="component" value="Unassembled WGS sequence"/>
</dbReference>
<comment type="caution">
    <text evidence="1">The sequence shown here is derived from an EMBL/GenBank/DDBJ whole genome shotgun (WGS) entry which is preliminary data.</text>
</comment>
<protein>
    <submittedName>
        <fullName evidence="1">Uncharacterized protein</fullName>
    </submittedName>
</protein>
<proteinExistence type="predicted"/>